<dbReference type="InParanoid" id="K3Y4F5"/>
<name>K3Y4F5_SETIT</name>
<proteinExistence type="predicted"/>
<evidence type="ECO:0000313" key="2">
    <source>
        <dbReference type="Proteomes" id="UP000004995"/>
    </source>
</evidence>
<accession>K3Y4F5</accession>
<protein>
    <submittedName>
        <fullName evidence="1">Uncharacterized protein</fullName>
    </submittedName>
</protein>
<organism evidence="1 2">
    <name type="scientific">Setaria italica</name>
    <name type="common">Foxtail millet</name>
    <name type="synonym">Panicum italicum</name>
    <dbReference type="NCBI Taxonomy" id="4555"/>
    <lineage>
        <taxon>Eukaryota</taxon>
        <taxon>Viridiplantae</taxon>
        <taxon>Streptophyta</taxon>
        <taxon>Embryophyta</taxon>
        <taxon>Tracheophyta</taxon>
        <taxon>Spermatophyta</taxon>
        <taxon>Magnoliopsida</taxon>
        <taxon>Liliopsida</taxon>
        <taxon>Poales</taxon>
        <taxon>Poaceae</taxon>
        <taxon>PACMAD clade</taxon>
        <taxon>Panicoideae</taxon>
        <taxon>Panicodae</taxon>
        <taxon>Paniceae</taxon>
        <taxon>Cenchrinae</taxon>
        <taxon>Setaria</taxon>
    </lineage>
</organism>
<dbReference type="AlphaFoldDB" id="K3Y4F5"/>
<reference evidence="2" key="1">
    <citation type="journal article" date="2012" name="Nat. Biotechnol.">
        <title>Reference genome sequence of the model plant Setaria.</title>
        <authorList>
            <person name="Bennetzen J.L."/>
            <person name="Schmutz J."/>
            <person name="Wang H."/>
            <person name="Percifield R."/>
            <person name="Hawkins J."/>
            <person name="Pontaroli A.C."/>
            <person name="Estep M."/>
            <person name="Feng L."/>
            <person name="Vaughn J.N."/>
            <person name="Grimwood J."/>
            <person name="Jenkins J."/>
            <person name="Barry K."/>
            <person name="Lindquist E."/>
            <person name="Hellsten U."/>
            <person name="Deshpande S."/>
            <person name="Wang X."/>
            <person name="Wu X."/>
            <person name="Mitros T."/>
            <person name="Triplett J."/>
            <person name="Yang X."/>
            <person name="Ye C.Y."/>
            <person name="Mauro-Herrera M."/>
            <person name="Wang L."/>
            <person name="Li P."/>
            <person name="Sharma M."/>
            <person name="Sharma R."/>
            <person name="Ronald P.C."/>
            <person name="Panaud O."/>
            <person name="Kellogg E.A."/>
            <person name="Brutnell T.P."/>
            <person name="Doust A.N."/>
            <person name="Tuskan G.A."/>
            <person name="Rokhsar D."/>
            <person name="Devos K.M."/>
        </authorList>
    </citation>
    <scope>NUCLEOTIDE SEQUENCE [LARGE SCALE GENOMIC DNA]</scope>
    <source>
        <strain evidence="2">cv. Yugu1</strain>
    </source>
</reference>
<dbReference type="Proteomes" id="UP000004995">
    <property type="component" value="Unassembled WGS sequence"/>
</dbReference>
<reference evidence="1" key="2">
    <citation type="submission" date="2018-08" db="UniProtKB">
        <authorList>
            <consortium name="EnsemblPlants"/>
        </authorList>
    </citation>
    <scope>IDENTIFICATION</scope>
    <source>
        <strain evidence="1">Yugu1</strain>
    </source>
</reference>
<keyword evidence="2" id="KW-1185">Reference proteome</keyword>
<dbReference type="EnsemblPlants" id="KQL11237">
    <property type="protein sequence ID" value="KQL11237"/>
    <property type="gene ID" value="SETIT_009093mg"/>
</dbReference>
<dbReference type="EMBL" id="AGNK02002587">
    <property type="status" value="NOT_ANNOTATED_CDS"/>
    <property type="molecule type" value="Genomic_DNA"/>
</dbReference>
<dbReference type="Gramene" id="KQL11237">
    <property type="protein sequence ID" value="KQL11237"/>
    <property type="gene ID" value="SETIT_009093mg"/>
</dbReference>
<evidence type="ECO:0000313" key="1">
    <source>
        <dbReference type="EnsemblPlants" id="KQL11237"/>
    </source>
</evidence>
<dbReference type="HOGENOM" id="CLU_3320944_0_0_1"/>
<sequence>MVSSWGLSVSPIMLFIWYPSMAMGSHGIANAKKNFTCQF</sequence>